<evidence type="ECO:0000259" key="3">
    <source>
        <dbReference type="SMART" id="SM00382"/>
    </source>
</evidence>
<dbReference type="EMBL" id="CAJVQB010005166">
    <property type="protein sequence ID" value="CAG8654800.1"/>
    <property type="molecule type" value="Genomic_DNA"/>
</dbReference>
<protein>
    <submittedName>
        <fullName evidence="4">33297_t:CDS:1</fullName>
    </submittedName>
</protein>
<name>A0ABN7UQS5_GIGMA</name>
<evidence type="ECO:0000256" key="2">
    <source>
        <dbReference type="SAM" id="Phobius"/>
    </source>
</evidence>
<comment type="caution">
    <text evidence="4">The sequence shown here is derived from an EMBL/GenBank/DDBJ whole genome shotgun (WGS) entry which is preliminary data.</text>
</comment>
<feature type="domain" description="AAA+ ATPase" evidence="3">
    <location>
        <begin position="280"/>
        <end position="432"/>
    </location>
</feature>
<reference evidence="4 5" key="1">
    <citation type="submission" date="2021-06" db="EMBL/GenBank/DDBJ databases">
        <authorList>
            <person name="Kallberg Y."/>
            <person name="Tangrot J."/>
            <person name="Rosling A."/>
        </authorList>
    </citation>
    <scope>NUCLEOTIDE SEQUENCE [LARGE SCALE GENOMIC DNA]</scope>
    <source>
        <strain evidence="4 5">120-4 pot B 10/14</strain>
    </source>
</reference>
<dbReference type="InterPro" id="IPR003959">
    <property type="entry name" value="ATPase_AAA_core"/>
</dbReference>
<dbReference type="SMART" id="SM00382">
    <property type="entry name" value="AAA"/>
    <property type="match status" value="1"/>
</dbReference>
<proteinExistence type="inferred from homology"/>
<dbReference type="InterPro" id="IPR027417">
    <property type="entry name" value="P-loop_NTPase"/>
</dbReference>
<keyword evidence="5" id="KW-1185">Reference proteome</keyword>
<keyword evidence="2" id="KW-0472">Membrane</keyword>
<sequence>MADFKDIFSPFINLFSREQLQAVLLAWLPSKLEPYFSGIIAVDMFITTLIATAIITLFYASCSLLQVFQFKSSLTVQIEYYVKGIYSTQEKNPLYEALSWIISQQTKELDKGSFIVQPTNSKNYGSYEVPDFNILPENKQQIIIEYKGRKFNVVYKLQETDKNNNNPQPLPYYKAPPDPMPSIYLSILNNGSSLNTRFDVNAVTEFIYEVTRSYFRAKEKHHRRSRYKRNEGNWIRVQYLSDLNGLETVVLDEPQEILLKKELDSFVNDKEFYKRNGIPYRRGFLLYGKPGTGKTSLIYAISSDLSRDLYYLNLKEIKNDNDMSAAFSSVPPNQIIVLEDVDAQSYILYNRDNQQNYFNFISEDFLKEKDDLSKYKELFSFISLSNFLGCLDGQILSEGTIIIMTTNHIEHLDPACTRPGRMDVRLNLEYCTHYQIRKMYQNVVKNPNAKFPNYILQKIPERSLPPCDVMLTMMSYRNESDLIPIKILELVEKYWQTN</sequence>
<keyword evidence="2" id="KW-1133">Transmembrane helix</keyword>
<dbReference type="InterPro" id="IPR003593">
    <property type="entry name" value="AAA+_ATPase"/>
</dbReference>
<organism evidence="4 5">
    <name type="scientific">Gigaspora margarita</name>
    <dbReference type="NCBI Taxonomy" id="4874"/>
    <lineage>
        <taxon>Eukaryota</taxon>
        <taxon>Fungi</taxon>
        <taxon>Fungi incertae sedis</taxon>
        <taxon>Mucoromycota</taxon>
        <taxon>Glomeromycotina</taxon>
        <taxon>Glomeromycetes</taxon>
        <taxon>Diversisporales</taxon>
        <taxon>Gigasporaceae</taxon>
        <taxon>Gigaspora</taxon>
    </lineage>
</organism>
<dbReference type="PANTHER" id="PTHR23070">
    <property type="entry name" value="BCS1 AAA-TYPE ATPASE"/>
    <property type="match status" value="1"/>
</dbReference>
<accession>A0ABN7UQS5</accession>
<evidence type="ECO:0000313" key="4">
    <source>
        <dbReference type="EMBL" id="CAG8654800.1"/>
    </source>
</evidence>
<feature type="transmembrane region" description="Helical" evidence="2">
    <location>
        <begin position="35"/>
        <end position="60"/>
    </location>
</feature>
<dbReference type="InterPro" id="IPR050747">
    <property type="entry name" value="Mitochondrial_chaperone_BCS1"/>
</dbReference>
<gene>
    <name evidence="4" type="ORF">GMARGA_LOCUS9549</name>
</gene>
<keyword evidence="2" id="KW-0812">Transmembrane</keyword>
<dbReference type="Pfam" id="PF00004">
    <property type="entry name" value="AAA"/>
    <property type="match status" value="1"/>
</dbReference>
<dbReference type="Gene3D" id="3.40.50.300">
    <property type="entry name" value="P-loop containing nucleotide triphosphate hydrolases"/>
    <property type="match status" value="1"/>
</dbReference>
<dbReference type="SUPFAM" id="SSF52540">
    <property type="entry name" value="P-loop containing nucleoside triphosphate hydrolases"/>
    <property type="match status" value="1"/>
</dbReference>
<evidence type="ECO:0000313" key="5">
    <source>
        <dbReference type="Proteomes" id="UP000789901"/>
    </source>
</evidence>
<evidence type="ECO:0000256" key="1">
    <source>
        <dbReference type="ARBA" id="ARBA00007448"/>
    </source>
</evidence>
<comment type="similarity">
    <text evidence="1">Belongs to the AAA ATPase family. BCS1 subfamily.</text>
</comment>
<dbReference type="Proteomes" id="UP000789901">
    <property type="component" value="Unassembled WGS sequence"/>
</dbReference>